<reference evidence="2" key="1">
    <citation type="journal article" date="2019" name="Int. J. Syst. Evol. Microbiol.">
        <title>The Global Catalogue of Microorganisms (GCM) 10K type strain sequencing project: providing services to taxonomists for standard genome sequencing and annotation.</title>
        <authorList>
            <consortium name="The Broad Institute Genomics Platform"/>
            <consortium name="The Broad Institute Genome Sequencing Center for Infectious Disease"/>
            <person name="Wu L."/>
            <person name="Ma J."/>
        </authorList>
    </citation>
    <scope>NUCLEOTIDE SEQUENCE [LARGE SCALE GENOMIC DNA]</scope>
    <source>
        <strain evidence="2">CCUG 59858</strain>
    </source>
</reference>
<accession>A0ABV8CFD2</accession>
<sequence>MNTNEISNVLSGLSPAQRVKYIRQKLLKQNQQTFCEDGIVRSGTLKSIESERMKIGPKIAERLIHKLNLEGIICDVNLFLAQNNPCNITIDNSRKELIGQTTSDLEVIRQKITQLLPINITTDEYAPFIPANTILLTREANTQDLNQFNQTLCFIKGDKSSLYYLTFLNEQELTAEINNKKISISTNIVDFCSIYIVEIVYIKPR</sequence>
<name>A0ABV8CFD2_9GAMM</name>
<gene>
    <name evidence="1" type="ORF">ACFORL_08200</name>
</gene>
<evidence type="ECO:0000313" key="1">
    <source>
        <dbReference type="EMBL" id="MFC3909053.1"/>
    </source>
</evidence>
<dbReference type="RefSeq" id="WP_382342912.1">
    <property type="nucleotide sequence ID" value="NZ_JBHSAB010000019.1"/>
</dbReference>
<organism evidence="1 2">
    <name type="scientific">Legionella dresdenensis</name>
    <dbReference type="NCBI Taxonomy" id="450200"/>
    <lineage>
        <taxon>Bacteria</taxon>
        <taxon>Pseudomonadati</taxon>
        <taxon>Pseudomonadota</taxon>
        <taxon>Gammaproteobacteria</taxon>
        <taxon>Legionellales</taxon>
        <taxon>Legionellaceae</taxon>
        <taxon>Legionella</taxon>
    </lineage>
</organism>
<keyword evidence="2" id="KW-1185">Reference proteome</keyword>
<evidence type="ECO:0000313" key="2">
    <source>
        <dbReference type="Proteomes" id="UP001595758"/>
    </source>
</evidence>
<protein>
    <submittedName>
        <fullName evidence="1">Uncharacterized protein</fullName>
    </submittedName>
</protein>
<dbReference type="EMBL" id="JBHSAB010000019">
    <property type="protein sequence ID" value="MFC3909053.1"/>
    <property type="molecule type" value="Genomic_DNA"/>
</dbReference>
<comment type="caution">
    <text evidence="1">The sequence shown here is derived from an EMBL/GenBank/DDBJ whole genome shotgun (WGS) entry which is preliminary data.</text>
</comment>
<proteinExistence type="predicted"/>
<dbReference type="Proteomes" id="UP001595758">
    <property type="component" value="Unassembled WGS sequence"/>
</dbReference>